<keyword evidence="2" id="KW-1133">Transmembrane helix</keyword>
<dbReference type="Gramene" id="LPERR08G15320.1">
    <property type="protein sequence ID" value="LPERR08G15320.1"/>
    <property type="gene ID" value="LPERR08G15320"/>
</dbReference>
<dbReference type="HOGENOM" id="CLU_115140_0_0_1"/>
<dbReference type="PANTHER" id="PTHR33868">
    <property type="entry name" value="EXPRESSED PROTEIN"/>
    <property type="match status" value="1"/>
</dbReference>
<keyword evidence="4" id="KW-1185">Reference proteome</keyword>
<evidence type="ECO:0000256" key="1">
    <source>
        <dbReference type="SAM" id="MobiDB-lite"/>
    </source>
</evidence>
<dbReference type="PANTHER" id="PTHR33868:SF10">
    <property type="entry name" value="OS08G0483100 PROTEIN"/>
    <property type="match status" value="1"/>
</dbReference>
<reference evidence="4" key="2">
    <citation type="submission" date="2013-12" db="EMBL/GenBank/DDBJ databases">
        <authorList>
            <person name="Yu Y."/>
            <person name="Lee S."/>
            <person name="de Baynast K."/>
            <person name="Wissotski M."/>
            <person name="Liu L."/>
            <person name="Talag J."/>
            <person name="Goicoechea J."/>
            <person name="Angelova A."/>
            <person name="Jetty R."/>
            <person name="Kudrna D."/>
            <person name="Golser W."/>
            <person name="Rivera L."/>
            <person name="Zhang J."/>
            <person name="Wing R."/>
        </authorList>
    </citation>
    <scope>NUCLEOTIDE SEQUENCE</scope>
</reference>
<dbReference type="AlphaFoldDB" id="A0A0D9X916"/>
<evidence type="ECO:0000313" key="3">
    <source>
        <dbReference type="EnsemblPlants" id="LPERR08G15320.1"/>
    </source>
</evidence>
<name>A0A0D9X916_9ORYZ</name>
<organism evidence="3 4">
    <name type="scientific">Leersia perrieri</name>
    <dbReference type="NCBI Taxonomy" id="77586"/>
    <lineage>
        <taxon>Eukaryota</taxon>
        <taxon>Viridiplantae</taxon>
        <taxon>Streptophyta</taxon>
        <taxon>Embryophyta</taxon>
        <taxon>Tracheophyta</taxon>
        <taxon>Spermatophyta</taxon>
        <taxon>Magnoliopsida</taxon>
        <taxon>Liliopsida</taxon>
        <taxon>Poales</taxon>
        <taxon>Poaceae</taxon>
        <taxon>BOP clade</taxon>
        <taxon>Oryzoideae</taxon>
        <taxon>Oryzeae</taxon>
        <taxon>Oryzinae</taxon>
        <taxon>Leersia</taxon>
    </lineage>
</organism>
<dbReference type="Proteomes" id="UP000032180">
    <property type="component" value="Chromosome 8"/>
</dbReference>
<reference evidence="3" key="3">
    <citation type="submission" date="2015-04" db="UniProtKB">
        <authorList>
            <consortium name="EnsemblPlants"/>
        </authorList>
    </citation>
    <scope>IDENTIFICATION</scope>
</reference>
<feature type="compositionally biased region" description="Gly residues" evidence="1">
    <location>
        <begin position="83"/>
        <end position="92"/>
    </location>
</feature>
<accession>A0A0D9X916</accession>
<sequence>MPRRTTSSTADPYGGGMEWESERDMLLMAAGGEHQKLSRRPFAADLLQNCDLPPPAKLFGPLPTLQRLENAAAGTSPDQKSGGIDGRGGDGGDQLMRALRLSQSRAREAEEKLSAAGASNGELSALLVRDSVVLSAHRRWVMMLEAENSALKGGGAGAGVDVSAMEDGSEEEEDSGGGRRGVAAWWLALAVCVGIAGVGLAMGKLLL</sequence>
<protein>
    <submittedName>
        <fullName evidence="3">Uncharacterized protein</fullName>
    </submittedName>
</protein>
<keyword evidence="2" id="KW-0812">Transmembrane</keyword>
<feature type="transmembrane region" description="Helical" evidence="2">
    <location>
        <begin position="182"/>
        <end position="202"/>
    </location>
</feature>
<dbReference type="EnsemblPlants" id="LPERR08G15320.1">
    <property type="protein sequence ID" value="LPERR08G15320.1"/>
    <property type="gene ID" value="LPERR08G15320"/>
</dbReference>
<proteinExistence type="predicted"/>
<feature type="region of interest" description="Disordered" evidence="1">
    <location>
        <begin position="72"/>
        <end position="94"/>
    </location>
</feature>
<evidence type="ECO:0000256" key="2">
    <source>
        <dbReference type="SAM" id="Phobius"/>
    </source>
</evidence>
<dbReference type="eggNOG" id="ENOG502S4RF">
    <property type="taxonomic scope" value="Eukaryota"/>
</dbReference>
<evidence type="ECO:0000313" key="4">
    <source>
        <dbReference type="Proteomes" id="UP000032180"/>
    </source>
</evidence>
<reference evidence="3 4" key="1">
    <citation type="submission" date="2012-08" db="EMBL/GenBank/DDBJ databases">
        <title>Oryza genome evolution.</title>
        <authorList>
            <person name="Wing R.A."/>
        </authorList>
    </citation>
    <scope>NUCLEOTIDE SEQUENCE</scope>
</reference>
<feature type="region of interest" description="Disordered" evidence="1">
    <location>
        <begin position="155"/>
        <end position="177"/>
    </location>
</feature>
<keyword evidence="2" id="KW-0472">Membrane</keyword>